<reference evidence="4" key="1">
    <citation type="journal article" date="2019" name="Plant Biotechnol. J.">
        <title>Genome sequencing of the Australian wild diploid species Gossypium australe highlights disease resistance and delayed gland morphogenesis.</title>
        <authorList>
            <person name="Cai Y."/>
            <person name="Cai X."/>
            <person name="Wang Q."/>
            <person name="Wang P."/>
            <person name="Zhang Y."/>
            <person name="Cai C."/>
            <person name="Xu Y."/>
            <person name="Wang K."/>
            <person name="Zhou Z."/>
            <person name="Wang C."/>
            <person name="Geng S."/>
            <person name="Li B."/>
            <person name="Dong Q."/>
            <person name="Hou Y."/>
            <person name="Wang H."/>
            <person name="Ai P."/>
            <person name="Liu Z."/>
            <person name="Yi F."/>
            <person name="Sun M."/>
            <person name="An G."/>
            <person name="Cheng J."/>
            <person name="Zhang Y."/>
            <person name="Shi Q."/>
            <person name="Xie Y."/>
            <person name="Shi X."/>
            <person name="Chang Y."/>
            <person name="Huang F."/>
            <person name="Chen Y."/>
            <person name="Hong S."/>
            <person name="Mi L."/>
            <person name="Sun Q."/>
            <person name="Zhang L."/>
            <person name="Zhou B."/>
            <person name="Peng R."/>
            <person name="Zhang X."/>
            <person name="Liu F."/>
        </authorList>
    </citation>
    <scope>NUCLEOTIDE SEQUENCE [LARGE SCALE GENOMIC DNA]</scope>
    <source>
        <strain evidence="4">cv. PA1801</strain>
    </source>
</reference>
<keyword evidence="3" id="KW-0645">Protease</keyword>
<name>A0A5B6WXU8_9ROSI</name>
<feature type="domain" description="ERAP1-like C-terminal" evidence="2">
    <location>
        <begin position="19"/>
        <end position="217"/>
    </location>
</feature>
<dbReference type="OrthoDB" id="10031169at2759"/>
<dbReference type="GO" id="GO:0005737">
    <property type="term" value="C:cytoplasm"/>
    <property type="evidence" value="ECO:0007669"/>
    <property type="project" value="TreeGrafter"/>
</dbReference>
<dbReference type="GO" id="GO:0043171">
    <property type="term" value="P:peptide catabolic process"/>
    <property type="evidence" value="ECO:0007669"/>
    <property type="project" value="TreeGrafter"/>
</dbReference>
<keyword evidence="3" id="KW-0378">Hydrolase</keyword>
<dbReference type="GO" id="GO:0008270">
    <property type="term" value="F:zinc ion binding"/>
    <property type="evidence" value="ECO:0007669"/>
    <property type="project" value="TreeGrafter"/>
</dbReference>
<dbReference type="PANTHER" id="PTHR11533:SF269">
    <property type="entry name" value="AMINOPEPTIDASE"/>
    <property type="match status" value="1"/>
</dbReference>
<keyword evidence="4" id="KW-1185">Reference proteome</keyword>
<dbReference type="GO" id="GO:0006508">
    <property type="term" value="P:proteolysis"/>
    <property type="evidence" value="ECO:0007669"/>
    <property type="project" value="TreeGrafter"/>
</dbReference>
<dbReference type="PANTHER" id="PTHR11533">
    <property type="entry name" value="PROTEASE M1 ZINC METALLOPROTEASE"/>
    <property type="match status" value="1"/>
</dbReference>
<dbReference type="InterPro" id="IPR050344">
    <property type="entry name" value="Peptidase_M1_aminopeptidases"/>
</dbReference>
<evidence type="ECO:0000313" key="4">
    <source>
        <dbReference type="Proteomes" id="UP000325315"/>
    </source>
</evidence>
<sequence length="276" mass="31082">MVMRGGVLKPERYELPLIFLDLTSIMLLASTDFGSCVSQIIDKIERIVADARPELMNYIKQFFIGLLLHAAANFGWDPKQGESHLDAMSRGDIFTALAVLGHEETINEANSRFNAFLNDRNTPVLHPDIRKAAYVAVMQKVTSSNKAGLESLLKVYRETDLSQEKIRILGSLASCPDESVVYEALNFVLSSEVPKQDAVFVLAVSKEGREVAWKWLKFASSEKMKEIGMFFGNRTQASMVRTLKQSMEQIYINSKWVQTIRKDKDLAEAVKKLANK</sequence>
<evidence type="ECO:0000256" key="1">
    <source>
        <dbReference type="ARBA" id="ARBA00010136"/>
    </source>
</evidence>
<organism evidence="3 4">
    <name type="scientific">Gossypium australe</name>
    <dbReference type="NCBI Taxonomy" id="47621"/>
    <lineage>
        <taxon>Eukaryota</taxon>
        <taxon>Viridiplantae</taxon>
        <taxon>Streptophyta</taxon>
        <taxon>Embryophyta</taxon>
        <taxon>Tracheophyta</taxon>
        <taxon>Spermatophyta</taxon>
        <taxon>Magnoliopsida</taxon>
        <taxon>eudicotyledons</taxon>
        <taxon>Gunneridae</taxon>
        <taxon>Pentapetalae</taxon>
        <taxon>rosids</taxon>
        <taxon>malvids</taxon>
        <taxon>Malvales</taxon>
        <taxon>Malvaceae</taxon>
        <taxon>Malvoideae</taxon>
        <taxon>Gossypium</taxon>
    </lineage>
</organism>
<dbReference type="GO" id="GO:0070006">
    <property type="term" value="F:metalloaminopeptidase activity"/>
    <property type="evidence" value="ECO:0007669"/>
    <property type="project" value="TreeGrafter"/>
</dbReference>
<dbReference type="GO" id="GO:0042277">
    <property type="term" value="F:peptide binding"/>
    <property type="evidence" value="ECO:0007669"/>
    <property type="project" value="TreeGrafter"/>
</dbReference>
<evidence type="ECO:0000259" key="2">
    <source>
        <dbReference type="Pfam" id="PF11838"/>
    </source>
</evidence>
<dbReference type="GO" id="GO:0016020">
    <property type="term" value="C:membrane"/>
    <property type="evidence" value="ECO:0007669"/>
    <property type="project" value="TreeGrafter"/>
</dbReference>
<dbReference type="InterPro" id="IPR024571">
    <property type="entry name" value="ERAP1-like_C_dom"/>
</dbReference>
<dbReference type="AlphaFoldDB" id="A0A5B6WXU8"/>
<dbReference type="Gene3D" id="1.25.50.20">
    <property type="match status" value="1"/>
</dbReference>
<keyword evidence="3" id="KW-0031">Aminopeptidase</keyword>
<accession>A0A5B6WXU8</accession>
<proteinExistence type="inferred from homology"/>
<comment type="similarity">
    <text evidence="1">Belongs to the peptidase M1 family.</text>
</comment>
<evidence type="ECO:0000313" key="3">
    <source>
        <dbReference type="EMBL" id="KAA3486206.1"/>
    </source>
</evidence>
<dbReference type="EMBL" id="SMMG02000001">
    <property type="protein sequence ID" value="KAA3486206.1"/>
    <property type="molecule type" value="Genomic_DNA"/>
</dbReference>
<comment type="caution">
    <text evidence="3">The sequence shown here is derived from an EMBL/GenBank/DDBJ whole genome shotgun (WGS) entry which is preliminary data.</text>
</comment>
<protein>
    <submittedName>
        <fullName evidence="3">Aminopeptidase M1-like</fullName>
    </submittedName>
</protein>
<gene>
    <name evidence="3" type="ORF">EPI10_030143</name>
</gene>
<dbReference type="Proteomes" id="UP000325315">
    <property type="component" value="Unassembled WGS sequence"/>
</dbReference>
<dbReference type="Pfam" id="PF11838">
    <property type="entry name" value="ERAP1_C"/>
    <property type="match status" value="1"/>
</dbReference>
<dbReference type="GO" id="GO:0005615">
    <property type="term" value="C:extracellular space"/>
    <property type="evidence" value="ECO:0007669"/>
    <property type="project" value="TreeGrafter"/>
</dbReference>